<gene>
    <name evidence="3" type="ORF">GCM10010123_36460</name>
</gene>
<keyword evidence="4" id="KW-1185">Reference proteome</keyword>
<comment type="caution">
    <text evidence="3">The sequence shown here is derived from an EMBL/GenBank/DDBJ whole genome shotgun (WGS) entry which is preliminary data.</text>
</comment>
<sequence length="398" mass="40597">MPNALGAALAAAPLLAVLAAPATAAPARPAPAAPAGPAAAPGWPAPGYDAGGSHYNPDESVLHAGSVRRLAPRWRLPLRPGACGTAGPVIGAGLAVTADADGIAARRVGDGTPAWRATAAADRAPTGLVIAGNLLVHTARRGPCRSDGGAADGLVTVYDLGTGARRWSARDDTATDRVIVDNGHVIVSGDNVNGPTITAYRITDGRVRWTRDGDADTHRIVSTVVADHTLLVEHRGEFRGLDTATGELRWGGRDGWFTYLAAAPGGQYYVGDATTWSLSAHAPGGDDPQWSVDAVSDRIAADGRRVYLGIGDRLAAYDARDGRLRWSVPCGGRVGRPLRAGGLVYAPVAGGPLVVRDAATGARVAAGSALAGPLTPVAVAGGRLYARTGTDRVTVFAP</sequence>
<keyword evidence="1" id="KW-0732">Signal</keyword>
<dbReference type="RefSeq" id="WP_189171380.1">
    <property type="nucleotide sequence ID" value="NZ_BMQB01000008.1"/>
</dbReference>
<reference evidence="3" key="1">
    <citation type="journal article" date="2014" name="Int. J. Syst. Evol. Microbiol.">
        <title>Complete genome sequence of Corynebacterium casei LMG S-19264T (=DSM 44701T), isolated from a smear-ripened cheese.</title>
        <authorList>
            <consortium name="US DOE Joint Genome Institute (JGI-PGF)"/>
            <person name="Walter F."/>
            <person name="Albersmeier A."/>
            <person name="Kalinowski J."/>
            <person name="Ruckert C."/>
        </authorList>
    </citation>
    <scope>NUCLEOTIDE SEQUENCE</scope>
    <source>
        <strain evidence="3">JCM 3090</strain>
    </source>
</reference>
<evidence type="ECO:0000313" key="4">
    <source>
        <dbReference type="Proteomes" id="UP000649739"/>
    </source>
</evidence>
<dbReference type="InterPro" id="IPR011047">
    <property type="entry name" value="Quinoprotein_ADH-like_sf"/>
</dbReference>
<organism evidence="3 4">
    <name type="scientific">Pilimelia anulata</name>
    <dbReference type="NCBI Taxonomy" id="53371"/>
    <lineage>
        <taxon>Bacteria</taxon>
        <taxon>Bacillati</taxon>
        <taxon>Actinomycetota</taxon>
        <taxon>Actinomycetes</taxon>
        <taxon>Micromonosporales</taxon>
        <taxon>Micromonosporaceae</taxon>
        <taxon>Pilimelia</taxon>
    </lineage>
</organism>
<dbReference type="Gene3D" id="2.130.10.10">
    <property type="entry name" value="YVTN repeat-like/Quinoprotein amine dehydrogenase"/>
    <property type="match status" value="2"/>
</dbReference>
<feature type="domain" description="Pyrrolo-quinoline quinone repeat" evidence="2">
    <location>
        <begin position="153"/>
        <end position="250"/>
    </location>
</feature>
<reference evidence="3" key="2">
    <citation type="submission" date="2020-09" db="EMBL/GenBank/DDBJ databases">
        <authorList>
            <person name="Sun Q."/>
            <person name="Ohkuma M."/>
        </authorList>
    </citation>
    <scope>NUCLEOTIDE SEQUENCE</scope>
    <source>
        <strain evidence="3">JCM 3090</strain>
    </source>
</reference>
<dbReference type="Pfam" id="PF13360">
    <property type="entry name" value="PQQ_2"/>
    <property type="match status" value="2"/>
</dbReference>
<dbReference type="PANTHER" id="PTHR34512">
    <property type="entry name" value="CELL SURFACE PROTEIN"/>
    <property type="match status" value="1"/>
</dbReference>
<evidence type="ECO:0000256" key="1">
    <source>
        <dbReference type="SAM" id="SignalP"/>
    </source>
</evidence>
<name>A0A8J3FF51_9ACTN</name>
<evidence type="ECO:0000313" key="3">
    <source>
        <dbReference type="EMBL" id="GGK03258.1"/>
    </source>
</evidence>
<evidence type="ECO:0000259" key="2">
    <source>
        <dbReference type="Pfam" id="PF13360"/>
    </source>
</evidence>
<dbReference type="InterPro" id="IPR018391">
    <property type="entry name" value="PQQ_b-propeller_rpt"/>
</dbReference>
<accession>A0A8J3FF51</accession>
<dbReference type="SMART" id="SM00564">
    <property type="entry name" value="PQQ"/>
    <property type="match status" value="4"/>
</dbReference>
<dbReference type="InterPro" id="IPR015943">
    <property type="entry name" value="WD40/YVTN_repeat-like_dom_sf"/>
</dbReference>
<protein>
    <recommendedName>
        <fullName evidence="2">Pyrrolo-quinoline quinone repeat domain-containing protein</fullName>
    </recommendedName>
</protein>
<dbReference type="Proteomes" id="UP000649739">
    <property type="component" value="Unassembled WGS sequence"/>
</dbReference>
<feature type="domain" description="Pyrrolo-quinoline quinone repeat" evidence="2">
    <location>
        <begin position="278"/>
        <end position="390"/>
    </location>
</feature>
<dbReference type="AlphaFoldDB" id="A0A8J3FF51"/>
<dbReference type="EMBL" id="BMQB01000008">
    <property type="protein sequence ID" value="GGK03258.1"/>
    <property type="molecule type" value="Genomic_DNA"/>
</dbReference>
<proteinExistence type="predicted"/>
<dbReference type="SUPFAM" id="SSF50998">
    <property type="entry name" value="Quinoprotein alcohol dehydrogenase-like"/>
    <property type="match status" value="1"/>
</dbReference>
<dbReference type="PANTHER" id="PTHR34512:SF30">
    <property type="entry name" value="OUTER MEMBRANE PROTEIN ASSEMBLY FACTOR BAMB"/>
    <property type="match status" value="1"/>
</dbReference>
<feature type="signal peptide" evidence="1">
    <location>
        <begin position="1"/>
        <end position="24"/>
    </location>
</feature>
<dbReference type="InterPro" id="IPR002372">
    <property type="entry name" value="PQQ_rpt_dom"/>
</dbReference>
<feature type="chain" id="PRO_5038497788" description="Pyrrolo-quinoline quinone repeat domain-containing protein" evidence="1">
    <location>
        <begin position="25"/>
        <end position="398"/>
    </location>
</feature>